<sequence>MRAIKEARKFIERKPENSNAKTLSRLVLALESEADFPIADLYLLDFDQFKLALEILDEWRLDRHYASKSRLFDVSAQLAAIKSDAAAAAPTPASASAARSDGSATAKAAEEKSVKPGNS</sequence>
<evidence type="ECO:0000313" key="3">
    <source>
        <dbReference type="Proteomes" id="UP001549320"/>
    </source>
</evidence>
<gene>
    <name evidence="2" type="ORF">ABIE13_003698</name>
</gene>
<comment type="caution">
    <text evidence="2">The sequence shown here is derived from an EMBL/GenBank/DDBJ whole genome shotgun (WGS) entry which is preliminary data.</text>
</comment>
<evidence type="ECO:0000256" key="1">
    <source>
        <dbReference type="SAM" id="MobiDB-lite"/>
    </source>
</evidence>
<dbReference type="RefSeq" id="WP_354445946.1">
    <property type="nucleotide sequence ID" value="NZ_JBEPSH010000007.1"/>
</dbReference>
<feature type="region of interest" description="Disordered" evidence="1">
    <location>
        <begin position="86"/>
        <end position="119"/>
    </location>
</feature>
<dbReference type="Proteomes" id="UP001549320">
    <property type="component" value="Unassembled WGS sequence"/>
</dbReference>
<feature type="compositionally biased region" description="Low complexity" evidence="1">
    <location>
        <begin position="86"/>
        <end position="106"/>
    </location>
</feature>
<proteinExistence type="predicted"/>
<reference evidence="2 3" key="1">
    <citation type="submission" date="2024-06" db="EMBL/GenBank/DDBJ databases">
        <title>Sorghum-associated microbial communities from plants grown in Nebraska, USA.</title>
        <authorList>
            <person name="Schachtman D."/>
        </authorList>
    </citation>
    <scope>NUCLEOTIDE SEQUENCE [LARGE SCALE GENOMIC DNA]</scope>
    <source>
        <strain evidence="2 3">2709</strain>
    </source>
</reference>
<keyword evidence="3" id="KW-1185">Reference proteome</keyword>
<accession>A0ABV2QC08</accession>
<evidence type="ECO:0000313" key="2">
    <source>
        <dbReference type="EMBL" id="MET4578582.1"/>
    </source>
</evidence>
<feature type="compositionally biased region" description="Basic and acidic residues" evidence="1">
    <location>
        <begin position="108"/>
        <end position="119"/>
    </location>
</feature>
<protein>
    <submittedName>
        <fullName evidence="2">Uncharacterized protein</fullName>
    </submittedName>
</protein>
<name>A0ABV2QC08_9BURK</name>
<organism evidence="2 3">
    <name type="scientific">Ottowia thiooxydans</name>
    <dbReference type="NCBI Taxonomy" id="219182"/>
    <lineage>
        <taxon>Bacteria</taxon>
        <taxon>Pseudomonadati</taxon>
        <taxon>Pseudomonadota</taxon>
        <taxon>Betaproteobacteria</taxon>
        <taxon>Burkholderiales</taxon>
        <taxon>Comamonadaceae</taxon>
        <taxon>Ottowia</taxon>
    </lineage>
</organism>
<dbReference type="EMBL" id="JBEPSH010000007">
    <property type="protein sequence ID" value="MET4578582.1"/>
    <property type="molecule type" value="Genomic_DNA"/>
</dbReference>